<organism evidence="4 5">
    <name type="scientific">Lophiostoma macrostomum CBS 122681</name>
    <dbReference type="NCBI Taxonomy" id="1314788"/>
    <lineage>
        <taxon>Eukaryota</taxon>
        <taxon>Fungi</taxon>
        <taxon>Dikarya</taxon>
        <taxon>Ascomycota</taxon>
        <taxon>Pezizomycotina</taxon>
        <taxon>Dothideomycetes</taxon>
        <taxon>Pleosporomycetidae</taxon>
        <taxon>Pleosporales</taxon>
        <taxon>Lophiostomataceae</taxon>
        <taxon>Lophiostoma</taxon>
    </lineage>
</organism>
<feature type="region of interest" description="Disordered" evidence="1">
    <location>
        <begin position="157"/>
        <end position="176"/>
    </location>
</feature>
<gene>
    <name evidence="4" type="ORF">K491DRAFT_784133</name>
</gene>
<evidence type="ECO:0000256" key="1">
    <source>
        <dbReference type="SAM" id="MobiDB-lite"/>
    </source>
</evidence>
<dbReference type="AlphaFoldDB" id="A0A6A6SPL8"/>
<protein>
    <recommendedName>
        <fullName evidence="6">Mid2 domain-containing protein</fullName>
    </recommendedName>
</protein>
<evidence type="ECO:0000256" key="3">
    <source>
        <dbReference type="SAM" id="SignalP"/>
    </source>
</evidence>
<dbReference type="EMBL" id="MU004544">
    <property type="protein sequence ID" value="KAF2648328.1"/>
    <property type="molecule type" value="Genomic_DNA"/>
</dbReference>
<proteinExistence type="predicted"/>
<dbReference type="OrthoDB" id="5215637at2759"/>
<evidence type="ECO:0000256" key="2">
    <source>
        <dbReference type="SAM" id="Phobius"/>
    </source>
</evidence>
<feature type="chain" id="PRO_5025559712" description="Mid2 domain-containing protein" evidence="3">
    <location>
        <begin position="18"/>
        <end position="253"/>
    </location>
</feature>
<keyword evidence="2" id="KW-0472">Membrane</keyword>
<feature type="transmembrane region" description="Helical" evidence="2">
    <location>
        <begin position="184"/>
        <end position="207"/>
    </location>
</feature>
<dbReference type="Proteomes" id="UP000799324">
    <property type="component" value="Unassembled WGS sequence"/>
</dbReference>
<name>A0A6A6SPL8_9PLEO</name>
<keyword evidence="2" id="KW-1133">Transmembrane helix</keyword>
<feature type="compositionally biased region" description="Low complexity" evidence="1">
    <location>
        <begin position="157"/>
        <end position="170"/>
    </location>
</feature>
<evidence type="ECO:0000313" key="4">
    <source>
        <dbReference type="EMBL" id="KAF2648328.1"/>
    </source>
</evidence>
<sequence length="253" mass="26606">MFTLMTSLTGLLPLVYALCYMPSGDLTNDQPCNPDADVSQCCALGDFCTSNHLCLPPNFLNSTGGSTVSLYIRGTCTDDSWQSPECGGACVAELPNEGEKVWQCSSEYFCCKDQGCCDDMTVTKLKLGFASITATVGETSSTATTTQVLSSSSTATITTSSTLTPPTESIVTENDGASSTGTKIGIGVGVSVGILLIICLSGGVWWYKRKRNVGNVLDHRLDVPELVGISAPPALGSPKVTYALRENSPMELP</sequence>
<keyword evidence="2" id="KW-0812">Transmembrane</keyword>
<keyword evidence="3" id="KW-0732">Signal</keyword>
<evidence type="ECO:0008006" key="6">
    <source>
        <dbReference type="Google" id="ProtNLM"/>
    </source>
</evidence>
<evidence type="ECO:0000313" key="5">
    <source>
        <dbReference type="Proteomes" id="UP000799324"/>
    </source>
</evidence>
<reference evidence="4" key="1">
    <citation type="journal article" date="2020" name="Stud. Mycol.">
        <title>101 Dothideomycetes genomes: a test case for predicting lifestyles and emergence of pathogens.</title>
        <authorList>
            <person name="Haridas S."/>
            <person name="Albert R."/>
            <person name="Binder M."/>
            <person name="Bloem J."/>
            <person name="Labutti K."/>
            <person name="Salamov A."/>
            <person name="Andreopoulos B."/>
            <person name="Baker S."/>
            <person name="Barry K."/>
            <person name="Bills G."/>
            <person name="Bluhm B."/>
            <person name="Cannon C."/>
            <person name="Castanera R."/>
            <person name="Culley D."/>
            <person name="Daum C."/>
            <person name="Ezra D."/>
            <person name="Gonzalez J."/>
            <person name="Henrissat B."/>
            <person name="Kuo A."/>
            <person name="Liang C."/>
            <person name="Lipzen A."/>
            <person name="Lutzoni F."/>
            <person name="Magnuson J."/>
            <person name="Mondo S."/>
            <person name="Nolan M."/>
            <person name="Ohm R."/>
            <person name="Pangilinan J."/>
            <person name="Park H.-J."/>
            <person name="Ramirez L."/>
            <person name="Alfaro M."/>
            <person name="Sun H."/>
            <person name="Tritt A."/>
            <person name="Yoshinaga Y."/>
            <person name="Zwiers L.-H."/>
            <person name="Turgeon B."/>
            <person name="Goodwin S."/>
            <person name="Spatafora J."/>
            <person name="Crous P."/>
            <person name="Grigoriev I."/>
        </authorList>
    </citation>
    <scope>NUCLEOTIDE SEQUENCE</scope>
    <source>
        <strain evidence="4">CBS 122681</strain>
    </source>
</reference>
<feature type="signal peptide" evidence="3">
    <location>
        <begin position="1"/>
        <end position="17"/>
    </location>
</feature>
<accession>A0A6A6SPL8</accession>
<keyword evidence="5" id="KW-1185">Reference proteome</keyword>